<reference evidence="1" key="1">
    <citation type="submission" date="2022-04" db="EMBL/GenBank/DDBJ databases">
        <title>Tomato heritable bacteria conferring resistance against bacterial wilt.</title>
        <authorList>
            <person name="Yin J."/>
        </authorList>
    </citation>
    <scope>NUCLEOTIDE SEQUENCE</scope>
    <source>
        <strain evidence="1">Cra20</strain>
    </source>
</reference>
<dbReference type="EMBL" id="JALMLT010000005">
    <property type="protein sequence ID" value="MDT8760818.1"/>
    <property type="molecule type" value="Genomic_DNA"/>
</dbReference>
<proteinExistence type="predicted"/>
<evidence type="ECO:0000313" key="1">
    <source>
        <dbReference type="EMBL" id="MDT8760818.1"/>
    </source>
</evidence>
<gene>
    <name evidence="1" type="ORF">MZO42_19115</name>
</gene>
<accession>A0ABU3N8M2</accession>
<organism evidence="1">
    <name type="scientific">Sphingomonas psychrotolerans</name>
    <dbReference type="NCBI Taxonomy" id="1327635"/>
    <lineage>
        <taxon>Bacteria</taxon>
        <taxon>Pseudomonadati</taxon>
        <taxon>Pseudomonadota</taxon>
        <taxon>Alphaproteobacteria</taxon>
        <taxon>Sphingomonadales</taxon>
        <taxon>Sphingomonadaceae</taxon>
        <taxon>Sphingomonas</taxon>
    </lineage>
</organism>
<comment type="caution">
    <text evidence="1">The sequence shown here is derived from an EMBL/GenBank/DDBJ whole genome shotgun (WGS) entry which is preliminary data.</text>
</comment>
<sequence length="126" mass="13378">MAVGAAGGVIDRGAGAEELATTLEHLVETVADHLSLEDSMIYALAEQALPGADAGSAERMRDAFEQLKADWGGYLTCWTPEAIAADRDGFIAASRAMLPRLRDRVKLENDLLGAIAVRAATQPRGR</sequence>
<protein>
    <submittedName>
        <fullName evidence="1">Hemerythrin domain-containing protein</fullName>
    </submittedName>
</protein>
<name>A0ABU3N8M2_9SPHN</name>